<organism evidence="2">
    <name type="scientific">Brachypodium distachyon</name>
    <name type="common">Purple false brome</name>
    <name type="synonym">Trachynia distachya</name>
    <dbReference type="NCBI Taxonomy" id="15368"/>
    <lineage>
        <taxon>Eukaryota</taxon>
        <taxon>Viridiplantae</taxon>
        <taxon>Streptophyta</taxon>
        <taxon>Embryophyta</taxon>
        <taxon>Tracheophyta</taxon>
        <taxon>Spermatophyta</taxon>
        <taxon>Magnoliopsida</taxon>
        <taxon>Liliopsida</taxon>
        <taxon>Poales</taxon>
        <taxon>Poaceae</taxon>
        <taxon>BOP clade</taxon>
        <taxon>Pooideae</taxon>
        <taxon>Stipodae</taxon>
        <taxon>Brachypodieae</taxon>
        <taxon>Brachypodium</taxon>
    </lineage>
</organism>
<evidence type="ECO:0000313" key="3">
    <source>
        <dbReference type="EnsemblPlants" id="KQJ87519"/>
    </source>
</evidence>
<evidence type="ECO:0000256" key="1">
    <source>
        <dbReference type="SAM" id="Phobius"/>
    </source>
</evidence>
<dbReference type="Proteomes" id="UP000008810">
    <property type="component" value="Chromosome 4"/>
</dbReference>
<protein>
    <submittedName>
        <fullName evidence="2 3">Uncharacterized protein</fullName>
    </submittedName>
</protein>
<keyword evidence="1" id="KW-0812">Transmembrane</keyword>
<evidence type="ECO:0000313" key="2">
    <source>
        <dbReference type="EMBL" id="KQJ87519.1"/>
    </source>
</evidence>
<reference evidence="3" key="3">
    <citation type="submission" date="2018-08" db="UniProtKB">
        <authorList>
            <consortium name="EnsemblPlants"/>
        </authorList>
    </citation>
    <scope>IDENTIFICATION</scope>
    <source>
        <strain evidence="3">cv. Bd21</strain>
    </source>
</reference>
<keyword evidence="1" id="KW-0472">Membrane</keyword>
<gene>
    <name evidence="2" type="ORF">BRADI_4g11614v3</name>
</gene>
<dbReference type="InParanoid" id="A0A0Q3EIE7"/>
<dbReference type="AlphaFoldDB" id="A0A0Q3EIE7"/>
<evidence type="ECO:0000313" key="4">
    <source>
        <dbReference type="Proteomes" id="UP000008810"/>
    </source>
</evidence>
<dbReference type="EnsemblPlants" id="KQJ87519">
    <property type="protein sequence ID" value="KQJ87519"/>
    <property type="gene ID" value="BRADI_4g11614v3"/>
</dbReference>
<reference evidence="2" key="2">
    <citation type="submission" date="2017-06" db="EMBL/GenBank/DDBJ databases">
        <title>WGS assembly of Brachypodium distachyon.</title>
        <authorList>
            <consortium name="The International Brachypodium Initiative"/>
            <person name="Lucas S."/>
            <person name="Harmon-Smith M."/>
            <person name="Lail K."/>
            <person name="Tice H."/>
            <person name="Grimwood J."/>
            <person name="Bruce D."/>
            <person name="Barry K."/>
            <person name="Shu S."/>
            <person name="Lindquist E."/>
            <person name="Wang M."/>
            <person name="Pitluck S."/>
            <person name="Vogel J.P."/>
            <person name="Garvin D.F."/>
            <person name="Mockler T.C."/>
            <person name="Schmutz J."/>
            <person name="Rokhsar D."/>
            <person name="Bevan M.W."/>
        </authorList>
    </citation>
    <scope>NUCLEOTIDE SEQUENCE</scope>
    <source>
        <strain evidence="2">Bd21</strain>
    </source>
</reference>
<name>A0A0Q3EIE7_BRADI</name>
<sequence length="164" mass="17695">MPERQHVAEKQFVPEVLVEHVASADISAAIEVALKSLIPAQAELLCVELQKMATVCLDETVQPLHDIAASIQSLVLQLGTILERSEVTLGKLASVPVVQVEAAPDADASQASPTLLDPPKKLVVNFTDGGQTVILAIALLVAGLLLRLMRLIYLWHIPPSWCRI</sequence>
<dbReference type="Gramene" id="KQJ87519">
    <property type="protein sequence ID" value="KQJ87519"/>
    <property type="gene ID" value="BRADI_4g11614v3"/>
</dbReference>
<feature type="transmembrane region" description="Helical" evidence="1">
    <location>
        <begin position="133"/>
        <end position="155"/>
    </location>
</feature>
<accession>A0A0Q3EIE7</accession>
<proteinExistence type="predicted"/>
<keyword evidence="4" id="KW-1185">Reference proteome</keyword>
<keyword evidence="1" id="KW-1133">Transmembrane helix</keyword>
<reference evidence="2 3" key="1">
    <citation type="journal article" date="2010" name="Nature">
        <title>Genome sequencing and analysis of the model grass Brachypodium distachyon.</title>
        <authorList>
            <consortium name="International Brachypodium Initiative"/>
        </authorList>
    </citation>
    <scope>NUCLEOTIDE SEQUENCE [LARGE SCALE GENOMIC DNA]</scope>
    <source>
        <strain evidence="2 3">Bd21</strain>
    </source>
</reference>
<dbReference type="EMBL" id="CM000883">
    <property type="protein sequence ID" value="KQJ87519.1"/>
    <property type="molecule type" value="Genomic_DNA"/>
</dbReference>